<feature type="transmembrane region" description="Helical" evidence="1">
    <location>
        <begin position="32"/>
        <end position="57"/>
    </location>
</feature>
<dbReference type="Pfam" id="PF14373">
    <property type="entry name" value="Imm_superinfect"/>
    <property type="match status" value="1"/>
</dbReference>
<comment type="caution">
    <text evidence="2">The sequence shown here is derived from an EMBL/GenBank/DDBJ whole genome shotgun (WGS) entry which is preliminary data.</text>
</comment>
<organism evidence="2 3">
    <name type="scientific">Xenorhabdus bovienii str. kraussei Becker Underwood</name>
    <dbReference type="NCBI Taxonomy" id="1398204"/>
    <lineage>
        <taxon>Bacteria</taxon>
        <taxon>Pseudomonadati</taxon>
        <taxon>Pseudomonadota</taxon>
        <taxon>Gammaproteobacteria</taxon>
        <taxon>Enterobacterales</taxon>
        <taxon>Morganellaceae</taxon>
        <taxon>Xenorhabdus</taxon>
    </lineage>
</organism>
<reference evidence="2" key="1">
    <citation type="submission" date="2013-07" db="EMBL/GenBank/DDBJ databases">
        <title>Sub-species coevolution in mutualistic symbiosis.</title>
        <authorList>
            <person name="Murfin K."/>
            <person name="Klassen J."/>
            <person name="Lee M."/>
            <person name="Forst S."/>
            <person name="Stock P."/>
            <person name="Goodrich-Blair H."/>
        </authorList>
    </citation>
    <scope>NUCLEOTIDE SEQUENCE [LARGE SCALE GENOMIC DNA]</scope>
    <source>
        <strain evidence="2">Kraussei Becker Underwood</strain>
    </source>
</reference>
<keyword evidence="1" id="KW-1133">Transmembrane helix</keyword>
<dbReference type="Proteomes" id="UP000028493">
    <property type="component" value="Unassembled WGS sequence"/>
</dbReference>
<evidence type="ECO:0008006" key="4">
    <source>
        <dbReference type="Google" id="ProtNLM"/>
    </source>
</evidence>
<name>A0A077PR19_XENBV</name>
<gene>
    <name evidence="2" type="ORF">XBKB1_1800001</name>
</gene>
<dbReference type="RefSeq" id="WP_038195669.1">
    <property type="nucleotide sequence ID" value="NZ_CAWLXS010000176.1"/>
</dbReference>
<evidence type="ECO:0000256" key="1">
    <source>
        <dbReference type="SAM" id="Phobius"/>
    </source>
</evidence>
<keyword evidence="1" id="KW-0472">Membrane</keyword>
<sequence>MDGFIGLVLGISAIFVYFLPTYVAARRIHRNIYLIAFVNLITAWTAIGWLVCLAWAINKQKDSESIPDPYDENVKNCPYCDELIKKKAVFCKHCRKGLEDI</sequence>
<evidence type="ECO:0000313" key="3">
    <source>
        <dbReference type="Proteomes" id="UP000028493"/>
    </source>
</evidence>
<dbReference type="InterPro" id="IPR016410">
    <property type="entry name" value="Phage_imm"/>
</dbReference>
<accession>A0A077PR19</accession>
<protein>
    <recommendedName>
        <fullName evidence="4">Superinfection immunity protein</fullName>
    </recommendedName>
</protein>
<dbReference type="HOGENOM" id="CLU_2290597_0_0_6"/>
<proteinExistence type="predicted"/>
<evidence type="ECO:0000313" key="2">
    <source>
        <dbReference type="EMBL" id="CDH23493.1"/>
    </source>
</evidence>
<dbReference type="EMBL" id="CBSZ010000091">
    <property type="protein sequence ID" value="CDH23493.1"/>
    <property type="molecule type" value="Genomic_DNA"/>
</dbReference>
<dbReference type="AlphaFoldDB" id="A0A077PR19"/>
<feature type="transmembrane region" description="Helical" evidence="1">
    <location>
        <begin position="6"/>
        <end position="25"/>
    </location>
</feature>
<keyword evidence="1" id="KW-0812">Transmembrane</keyword>